<evidence type="ECO:0000313" key="4">
    <source>
        <dbReference type="Proteomes" id="UP000005237"/>
    </source>
</evidence>
<reference evidence="4" key="1">
    <citation type="submission" date="2010-08" db="EMBL/GenBank/DDBJ databases">
        <authorList>
            <consortium name="Caenorhabditis japonica Sequencing Consortium"/>
            <person name="Wilson R.K."/>
        </authorList>
    </citation>
    <scope>NUCLEOTIDE SEQUENCE [LARGE SCALE GENOMIC DNA]</scope>
    <source>
        <strain evidence="4">DF5081</strain>
    </source>
</reference>
<keyword evidence="2" id="KW-0812">Transmembrane</keyword>
<evidence type="ECO:0000313" key="3">
    <source>
        <dbReference type="EnsemblMetazoa" id="CJA18726.1"/>
    </source>
</evidence>
<keyword evidence="2" id="KW-1133">Transmembrane helix</keyword>
<dbReference type="AlphaFoldDB" id="A0A8R1I3K8"/>
<keyword evidence="1" id="KW-0175">Coiled coil</keyword>
<accession>A0A8R1I3K8</accession>
<protein>
    <submittedName>
        <fullName evidence="3">Uncharacterized protein</fullName>
    </submittedName>
</protein>
<proteinExistence type="predicted"/>
<keyword evidence="2" id="KW-0472">Membrane</keyword>
<evidence type="ECO:0000256" key="2">
    <source>
        <dbReference type="SAM" id="Phobius"/>
    </source>
</evidence>
<name>A0A8R1I3K8_CAEJA</name>
<feature type="coiled-coil region" evidence="1">
    <location>
        <begin position="42"/>
        <end position="69"/>
    </location>
</feature>
<feature type="transmembrane region" description="Helical" evidence="2">
    <location>
        <begin position="14"/>
        <end position="38"/>
    </location>
</feature>
<organism evidence="3 4">
    <name type="scientific">Caenorhabditis japonica</name>
    <dbReference type="NCBI Taxonomy" id="281687"/>
    <lineage>
        <taxon>Eukaryota</taxon>
        <taxon>Metazoa</taxon>
        <taxon>Ecdysozoa</taxon>
        <taxon>Nematoda</taxon>
        <taxon>Chromadorea</taxon>
        <taxon>Rhabditida</taxon>
        <taxon>Rhabditina</taxon>
        <taxon>Rhabditomorpha</taxon>
        <taxon>Rhabditoidea</taxon>
        <taxon>Rhabditidae</taxon>
        <taxon>Peloderinae</taxon>
        <taxon>Caenorhabditis</taxon>
    </lineage>
</organism>
<sequence length="124" mass="14132">MSYQFMSQDDSKTIWFAGICILFGWMIVILICASPHLFRNYLKKWFKQEDSVTEKIRKAEQRLQETLQLAKTPSNFLVDQASVMSAMVDMEADSGGGAGAMIGRVPETRIRLDFVEEEDEDVSN</sequence>
<reference evidence="3" key="2">
    <citation type="submission" date="2022-06" db="UniProtKB">
        <authorList>
            <consortium name="EnsemblMetazoa"/>
        </authorList>
    </citation>
    <scope>IDENTIFICATION</scope>
    <source>
        <strain evidence="3">DF5081</strain>
    </source>
</reference>
<keyword evidence="4" id="KW-1185">Reference proteome</keyword>
<evidence type="ECO:0000256" key="1">
    <source>
        <dbReference type="SAM" id="Coils"/>
    </source>
</evidence>
<dbReference type="EnsemblMetazoa" id="CJA18726.1">
    <property type="protein sequence ID" value="CJA18726.1"/>
    <property type="gene ID" value="WBGene00137930"/>
</dbReference>
<dbReference type="Proteomes" id="UP000005237">
    <property type="component" value="Unassembled WGS sequence"/>
</dbReference>